<dbReference type="Proteomes" id="UP000078200">
    <property type="component" value="Unassembled WGS sequence"/>
</dbReference>
<protein>
    <submittedName>
        <fullName evidence="1">Uncharacterized protein</fullName>
    </submittedName>
</protein>
<reference evidence="1" key="1">
    <citation type="submission" date="2020-05" db="UniProtKB">
        <authorList>
            <consortium name="EnsemblMetazoa"/>
        </authorList>
    </citation>
    <scope>IDENTIFICATION</scope>
    <source>
        <strain evidence="1">TTRI</strain>
    </source>
</reference>
<dbReference type="AlphaFoldDB" id="A0A1A9VG71"/>
<evidence type="ECO:0000313" key="2">
    <source>
        <dbReference type="Proteomes" id="UP000078200"/>
    </source>
</evidence>
<dbReference type="VEuPathDB" id="VectorBase:GAUT036183"/>
<accession>A0A1A9VG71</accession>
<proteinExistence type="predicted"/>
<organism evidence="1 2">
    <name type="scientific">Glossina austeni</name>
    <name type="common">Savannah tsetse fly</name>
    <dbReference type="NCBI Taxonomy" id="7395"/>
    <lineage>
        <taxon>Eukaryota</taxon>
        <taxon>Metazoa</taxon>
        <taxon>Ecdysozoa</taxon>
        <taxon>Arthropoda</taxon>
        <taxon>Hexapoda</taxon>
        <taxon>Insecta</taxon>
        <taxon>Pterygota</taxon>
        <taxon>Neoptera</taxon>
        <taxon>Endopterygota</taxon>
        <taxon>Diptera</taxon>
        <taxon>Brachycera</taxon>
        <taxon>Muscomorpha</taxon>
        <taxon>Hippoboscoidea</taxon>
        <taxon>Glossinidae</taxon>
        <taxon>Glossina</taxon>
    </lineage>
</organism>
<name>A0A1A9VG71_GLOAU</name>
<evidence type="ECO:0000313" key="1">
    <source>
        <dbReference type="EnsemblMetazoa" id="GAUT036183-PA"/>
    </source>
</evidence>
<keyword evidence="2" id="KW-1185">Reference proteome</keyword>
<sequence length="162" mass="18310">MLLQQLVDQDKYYDIYTVNGNLLNRVRSNDSKKVGNKTVDNIGTGDNGAGGTDEMDTTRFLREVNVFRSVPTGPMDKNDATCRKKAGTINKKIREGRKGDRHVDNVSIDKKGISSCRFRFSETMTCKQFNQSCLRPKLQVTSMVIKTNDRAKSSKIQESEHK</sequence>
<dbReference type="EnsemblMetazoa" id="GAUT036183-RA">
    <property type="protein sequence ID" value="GAUT036183-PA"/>
    <property type="gene ID" value="GAUT036183"/>
</dbReference>